<organism evidence="12 13">
    <name type="scientific">Pelodiscus sinensis</name>
    <name type="common">Chinese softshell turtle</name>
    <name type="synonym">Trionyx sinensis</name>
    <dbReference type="NCBI Taxonomy" id="13735"/>
    <lineage>
        <taxon>Eukaryota</taxon>
        <taxon>Metazoa</taxon>
        <taxon>Chordata</taxon>
        <taxon>Craniata</taxon>
        <taxon>Vertebrata</taxon>
        <taxon>Euteleostomi</taxon>
        <taxon>Archelosauria</taxon>
        <taxon>Testudinata</taxon>
        <taxon>Testudines</taxon>
        <taxon>Cryptodira</taxon>
        <taxon>Trionychia</taxon>
        <taxon>Trionychidae</taxon>
        <taxon>Pelodiscus</taxon>
    </lineage>
</organism>
<evidence type="ECO:0000256" key="2">
    <source>
        <dbReference type="ARBA" id="ARBA00022475"/>
    </source>
</evidence>
<proteinExistence type="inferred from homology"/>
<dbReference type="InterPro" id="IPR017452">
    <property type="entry name" value="GPCR_Rhodpsn_7TM"/>
</dbReference>
<feature type="transmembrane region" description="Helical" evidence="10">
    <location>
        <begin position="23"/>
        <end position="51"/>
    </location>
</feature>
<reference evidence="12" key="3">
    <citation type="submission" date="2025-08" db="UniProtKB">
        <authorList>
            <consortium name="Ensembl"/>
        </authorList>
    </citation>
    <scope>IDENTIFICATION</scope>
</reference>
<dbReference type="Proteomes" id="UP000007267">
    <property type="component" value="Unassembled WGS sequence"/>
</dbReference>
<name>K7EWV8_PELSI</name>
<evidence type="ECO:0000256" key="10">
    <source>
        <dbReference type="RuleBase" id="RU363047"/>
    </source>
</evidence>
<evidence type="ECO:0000259" key="11">
    <source>
        <dbReference type="PROSITE" id="PS50262"/>
    </source>
</evidence>
<dbReference type="PROSITE" id="PS50262">
    <property type="entry name" value="G_PROTEIN_RECEP_F1_2"/>
    <property type="match status" value="1"/>
</dbReference>
<dbReference type="PRINTS" id="PR00237">
    <property type="entry name" value="GPCRRHODOPSN"/>
</dbReference>
<evidence type="ECO:0000256" key="8">
    <source>
        <dbReference type="ARBA" id="ARBA00023224"/>
    </source>
</evidence>
<dbReference type="GeneTree" id="ENSGT01150000286972"/>
<evidence type="ECO:0000256" key="3">
    <source>
        <dbReference type="ARBA" id="ARBA00022606"/>
    </source>
</evidence>
<dbReference type="OMA" id="ARIEFIF"/>
<feature type="transmembrane region" description="Helical" evidence="10">
    <location>
        <begin position="58"/>
        <end position="76"/>
    </location>
</feature>
<evidence type="ECO:0000256" key="7">
    <source>
        <dbReference type="ARBA" id="ARBA00023136"/>
    </source>
</evidence>
<reference evidence="12" key="4">
    <citation type="submission" date="2025-09" db="UniProtKB">
        <authorList>
            <consortium name="Ensembl"/>
        </authorList>
    </citation>
    <scope>IDENTIFICATION</scope>
</reference>
<accession>K7EWV8</accession>
<evidence type="ECO:0000256" key="4">
    <source>
        <dbReference type="ARBA" id="ARBA00022692"/>
    </source>
</evidence>
<dbReference type="PRINTS" id="PR00245">
    <property type="entry name" value="OLFACTORYR"/>
</dbReference>
<dbReference type="Ensembl" id="ENSPSIT00000000268.1">
    <property type="protein sequence ID" value="ENSPSIP00000000268.1"/>
    <property type="gene ID" value="ENSPSIG00000000267.1"/>
</dbReference>
<dbReference type="SUPFAM" id="SSF81321">
    <property type="entry name" value="Family A G protein-coupled receptor-like"/>
    <property type="match status" value="1"/>
</dbReference>
<protein>
    <recommendedName>
        <fullName evidence="10">Olfactory receptor</fullName>
    </recommendedName>
</protein>
<dbReference type="Gene3D" id="1.20.1070.10">
    <property type="entry name" value="Rhodopsin 7-helix transmembrane proteins"/>
    <property type="match status" value="1"/>
</dbReference>
<keyword evidence="4 9" id="KW-0812">Transmembrane</keyword>
<feature type="transmembrane region" description="Helical" evidence="10">
    <location>
        <begin position="269"/>
        <end position="289"/>
    </location>
</feature>
<evidence type="ECO:0000256" key="6">
    <source>
        <dbReference type="ARBA" id="ARBA00022989"/>
    </source>
</evidence>
<dbReference type="eggNOG" id="ENOG502T9JK">
    <property type="taxonomic scope" value="Eukaryota"/>
</dbReference>
<comment type="similarity">
    <text evidence="9">Belongs to the G-protein coupled receptor 1 family.</text>
</comment>
<keyword evidence="9" id="KW-0675">Receptor</keyword>
<keyword evidence="5 10" id="KW-0552">Olfaction</keyword>
<keyword evidence="6 10" id="KW-1133">Transmembrane helix</keyword>
<evidence type="ECO:0000313" key="13">
    <source>
        <dbReference type="Proteomes" id="UP000007267"/>
    </source>
</evidence>
<dbReference type="AlphaFoldDB" id="K7EWV8"/>
<sequence length="307" mass="34164">GNLTAITEFIFLGFFDLQDLRPLLFILVLLIYLVTVIGNSLIVAVTVADLVLQSPMYFFLRNLSVLEICYTSAVIPKTLSDLLSERQAISFLGCAAQMYFFLLFGNSECCLLAVMSYDRYVAICRPLRYSLTMSRKVTVSLAAAVWIAENMVALEQTVAIFTLPFHGPNTIEHFFCDVMPVLKLASSDTSLNDIINALLTVAFIIVPFLLIIASYVGILAAILKMRSGEGRHKAFSTCSTHLITVTLFYGSCFITYMRPSSSGSVDTNRAIALFYTVVTPMFNPIIYSLRNKDVKEALKKLLGWSRT</sequence>
<feature type="domain" description="G-protein coupled receptors family 1 profile" evidence="11">
    <location>
        <begin position="38"/>
        <end position="287"/>
    </location>
</feature>
<feature type="transmembrane region" description="Helical" evidence="10">
    <location>
        <begin position="137"/>
        <end position="154"/>
    </location>
</feature>
<keyword evidence="8 9" id="KW-0807">Transducer</keyword>
<evidence type="ECO:0000313" key="12">
    <source>
        <dbReference type="Ensembl" id="ENSPSIP00000000268.1"/>
    </source>
</evidence>
<dbReference type="EMBL" id="AGCU01098863">
    <property type="status" value="NOT_ANNOTATED_CDS"/>
    <property type="molecule type" value="Genomic_DNA"/>
</dbReference>
<feature type="transmembrane region" description="Helical" evidence="10">
    <location>
        <begin position="96"/>
        <end position="117"/>
    </location>
</feature>
<dbReference type="Pfam" id="PF13853">
    <property type="entry name" value="7tm_4"/>
    <property type="match status" value="1"/>
</dbReference>
<evidence type="ECO:0000256" key="5">
    <source>
        <dbReference type="ARBA" id="ARBA00022725"/>
    </source>
</evidence>
<dbReference type="PANTHER" id="PTHR26453">
    <property type="entry name" value="OLFACTORY RECEPTOR"/>
    <property type="match status" value="1"/>
</dbReference>
<feature type="transmembrane region" description="Helical" evidence="10">
    <location>
        <begin position="194"/>
        <end position="222"/>
    </location>
</feature>
<dbReference type="InterPro" id="IPR000276">
    <property type="entry name" value="GPCR_Rhodpsn"/>
</dbReference>
<dbReference type="InterPro" id="IPR000725">
    <property type="entry name" value="Olfact_rcpt"/>
</dbReference>
<dbReference type="CDD" id="cd15225">
    <property type="entry name" value="7tmA_OR10A-like"/>
    <property type="match status" value="1"/>
</dbReference>
<evidence type="ECO:0000256" key="1">
    <source>
        <dbReference type="ARBA" id="ARBA00004651"/>
    </source>
</evidence>
<feature type="transmembrane region" description="Helical" evidence="10">
    <location>
        <begin position="234"/>
        <end position="257"/>
    </location>
</feature>
<keyword evidence="13" id="KW-1185">Reference proteome</keyword>
<dbReference type="FunFam" id="1.20.1070.10:FF:000001">
    <property type="entry name" value="Olfactory receptor"/>
    <property type="match status" value="1"/>
</dbReference>
<dbReference type="GO" id="GO:0005886">
    <property type="term" value="C:plasma membrane"/>
    <property type="evidence" value="ECO:0007669"/>
    <property type="project" value="UniProtKB-SubCell"/>
</dbReference>
<keyword evidence="7 10" id="KW-0472">Membrane</keyword>
<comment type="subcellular location">
    <subcellularLocation>
        <location evidence="1 10">Cell membrane</location>
        <topology evidence="1 10">Multi-pass membrane protein</topology>
    </subcellularLocation>
</comment>
<evidence type="ECO:0000256" key="9">
    <source>
        <dbReference type="RuleBase" id="RU000688"/>
    </source>
</evidence>
<keyword evidence="3 10" id="KW-0716">Sensory transduction</keyword>
<reference evidence="13" key="1">
    <citation type="submission" date="2011-10" db="EMBL/GenBank/DDBJ databases">
        <authorList>
            <consortium name="Soft-shell Turtle Genome Consortium"/>
        </authorList>
    </citation>
    <scope>NUCLEOTIDE SEQUENCE [LARGE SCALE GENOMIC DNA]</scope>
    <source>
        <strain evidence="13">Daiwa-1</strain>
    </source>
</reference>
<reference evidence="13" key="2">
    <citation type="journal article" date="2013" name="Nat. Genet.">
        <title>The draft genomes of soft-shell turtle and green sea turtle yield insights into the development and evolution of the turtle-specific body plan.</title>
        <authorList>
            <person name="Wang Z."/>
            <person name="Pascual-Anaya J."/>
            <person name="Zadissa A."/>
            <person name="Li W."/>
            <person name="Niimura Y."/>
            <person name="Huang Z."/>
            <person name="Li C."/>
            <person name="White S."/>
            <person name="Xiong Z."/>
            <person name="Fang D."/>
            <person name="Wang B."/>
            <person name="Ming Y."/>
            <person name="Chen Y."/>
            <person name="Zheng Y."/>
            <person name="Kuraku S."/>
            <person name="Pignatelli M."/>
            <person name="Herrero J."/>
            <person name="Beal K."/>
            <person name="Nozawa M."/>
            <person name="Li Q."/>
            <person name="Wang J."/>
            <person name="Zhang H."/>
            <person name="Yu L."/>
            <person name="Shigenobu S."/>
            <person name="Wang J."/>
            <person name="Liu J."/>
            <person name="Flicek P."/>
            <person name="Searle S."/>
            <person name="Wang J."/>
            <person name="Kuratani S."/>
            <person name="Yin Y."/>
            <person name="Aken B."/>
            <person name="Zhang G."/>
            <person name="Irie N."/>
        </authorList>
    </citation>
    <scope>NUCLEOTIDE SEQUENCE [LARGE SCALE GENOMIC DNA]</scope>
    <source>
        <strain evidence="13">Daiwa-1</strain>
    </source>
</reference>
<dbReference type="GO" id="GO:0004930">
    <property type="term" value="F:G protein-coupled receptor activity"/>
    <property type="evidence" value="ECO:0007669"/>
    <property type="project" value="UniProtKB-KW"/>
</dbReference>
<keyword evidence="9" id="KW-0297">G-protein coupled receptor</keyword>
<dbReference type="GO" id="GO:0004984">
    <property type="term" value="F:olfactory receptor activity"/>
    <property type="evidence" value="ECO:0007669"/>
    <property type="project" value="InterPro"/>
</dbReference>
<dbReference type="HOGENOM" id="CLU_012526_1_0_1"/>
<dbReference type="PROSITE" id="PS00237">
    <property type="entry name" value="G_PROTEIN_RECEP_F1_1"/>
    <property type="match status" value="1"/>
</dbReference>
<keyword evidence="2 10" id="KW-1003">Cell membrane</keyword>